<protein>
    <recommendedName>
        <fullName evidence="4">DUF2238 domain-containing protein</fullName>
    </recommendedName>
</protein>
<reference evidence="2 3" key="1">
    <citation type="submission" date="2017-11" db="EMBL/GenBank/DDBJ databases">
        <title>Genomic Encyclopedia of Archaeal and Bacterial Type Strains, Phase II (KMG-II): From Individual Species to Whole Genera.</title>
        <authorList>
            <person name="Goeker M."/>
        </authorList>
    </citation>
    <scope>NUCLEOTIDE SEQUENCE [LARGE SCALE GENOMIC DNA]</scope>
    <source>
        <strain evidence="2 3">DSM 27763</strain>
    </source>
</reference>
<keyword evidence="3" id="KW-1185">Reference proteome</keyword>
<evidence type="ECO:0000313" key="2">
    <source>
        <dbReference type="EMBL" id="PJJ48220.1"/>
    </source>
</evidence>
<dbReference type="RefSeq" id="WP_039355902.1">
    <property type="nucleotide sequence ID" value="NZ_PGEZ01000003.1"/>
</dbReference>
<feature type="transmembrane region" description="Helical" evidence="1">
    <location>
        <begin position="96"/>
        <end position="116"/>
    </location>
</feature>
<accession>A0A0B2BFD3</accession>
<keyword evidence="1" id="KW-1133">Transmembrane helix</keyword>
<dbReference type="InterPro" id="IPR014509">
    <property type="entry name" value="YjdF-like"/>
</dbReference>
<feature type="transmembrane region" description="Helical" evidence="1">
    <location>
        <begin position="66"/>
        <end position="84"/>
    </location>
</feature>
<feature type="transmembrane region" description="Helical" evidence="1">
    <location>
        <begin position="169"/>
        <end position="192"/>
    </location>
</feature>
<evidence type="ECO:0008006" key="4">
    <source>
        <dbReference type="Google" id="ProtNLM"/>
    </source>
</evidence>
<keyword evidence="1" id="KW-0812">Transmembrane</keyword>
<feature type="transmembrane region" description="Helical" evidence="1">
    <location>
        <begin position="24"/>
        <end position="54"/>
    </location>
</feature>
<evidence type="ECO:0000313" key="3">
    <source>
        <dbReference type="Proteomes" id="UP000230842"/>
    </source>
</evidence>
<dbReference type="EMBL" id="PGEZ01000003">
    <property type="protein sequence ID" value="PJJ48220.1"/>
    <property type="molecule type" value="Genomic_DNA"/>
</dbReference>
<dbReference type="Proteomes" id="UP000230842">
    <property type="component" value="Unassembled WGS sequence"/>
</dbReference>
<organism evidence="2 3">
    <name type="scientific">Mumia flava</name>
    <dbReference type="NCBI Taxonomy" id="1348852"/>
    <lineage>
        <taxon>Bacteria</taxon>
        <taxon>Bacillati</taxon>
        <taxon>Actinomycetota</taxon>
        <taxon>Actinomycetes</taxon>
        <taxon>Propionibacteriales</taxon>
        <taxon>Nocardioidaceae</taxon>
        <taxon>Mumia</taxon>
    </lineage>
</organism>
<comment type="caution">
    <text evidence="2">The sequence shown here is derived from an EMBL/GenBank/DDBJ whole genome shotgun (WGS) entry which is preliminary data.</text>
</comment>
<proteinExistence type="predicted"/>
<feature type="transmembrane region" description="Helical" evidence="1">
    <location>
        <begin position="128"/>
        <end position="149"/>
    </location>
</feature>
<dbReference type="AlphaFoldDB" id="A0A0B2BFD3"/>
<keyword evidence="1" id="KW-0472">Membrane</keyword>
<dbReference type="OrthoDB" id="3790530at2"/>
<gene>
    <name evidence="2" type="ORF">CLV56_3924</name>
</gene>
<name>A0A0B2BFD3_9ACTN</name>
<evidence type="ECO:0000256" key="1">
    <source>
        <dbReference type="SAM" id="Phobius"/>
    </source>
</evidence>
<sequence length="211" mass="22450">MDARRLILGDWTPLVRDGIDVLRIGLVVATLVALVAGNVGGALALGFATVLALLARIINLPRPYDAGFVLVLTLHAVGEALGWYDSISWFDRVVHVVLPCLVAPVLYIGLARLDVLPDPRDETHARHYTGMAIVVFCLGMAVGGLWEIVEFTSDGTFDTALSEGNSDTVGDLVADAVGSLLGALLLVAWAVWGWGSVRRITGVNTYEDADA</sequence>
<dbReference type="Pfam" id="PF09997">
    <property type="entry name" value="DUF2238"/>
    <property type="match status" value="1"/>
</dbReference>